<evidence type="ECO:0000256" key="1">
    <source>
        <dbReference type="SAM" id="MobiDB-lite"/>
    </source>
</evidence>
<proteinExistence type="predicted"/>
<dbReference type="RefSeq" id="WP_306963655.1">
    <property type="nucleotide sequence ID" value="NZ_JAUSRG010000017.1"/>
</dbReference>
<feature type="region of interest" description="Disordered" evidence="1">
    <location>
        <begin position="91"/>
        <end position="130"/>
    </location>
</feature>
<dbReference type="EMBL" id="JAUSTF010000023">
    <property type="protein sequence ID" value="MDQ0183330.1"/>
    <property type="molecule type" value="Genomic_DNA"/>
</dbReference>
<reference evidence="3 5" key="1">
    <citation type="submission" date="2023-07" db="EMBL/GenBank/DDBJ databases">
        <title>Sorghum-associated microbial communities from plants grown in Nebraska, USA.</title>
        <authorList>
            <person name="Schachtman D."/>
        </authorList>
    </citation>
    <scope>NUCLEOTIDE SEQUENCE</scope>
    <source>
        <strain evidence="3">DS1006</strain>
        <strain evidence="4 5">DS1016</strain>
    </source>
</reference>
<keyword evidence="2" id="KW-0472">Membrane</keyword>
<protein>
    <submittedName>
        <fullName evidence="3">Uncharacterized protein</fullName>
    </submittedName>
</protein>
<keyword evidence="5" id="KW-1185">Reference proteome</keyword>
<keyword evidence="2" id="KW-1133">Transmembrane helix</keyword>
<dbReference type="Proteomes" id="UP001242995">
    <property type="component" value="Unassembled WGS sequence"/>
</dbReference>
<evidence type="ECO:0000313" key="3">
    <source>
        <dbReference type="EMBL" id="MDP9907058.1"/>
    </source>
</evidence>
<dbReference type="EMBL" id="JAUSRG010000017">
    <property type="protein sequence ID" value="MDP9907058.1"/>
    <property type="molecule type" value="Genomic_DNA"/>
</dbReference>
<evidence type="ECO:0000313" key="4">
    <source>
        <dbReference type="EMBL" id="MDQ0183330.1"/>
    </source>
</evidence>
<name>A0AAW8DGW3_9MICC</name>
<evidence type="ECO:0000313" key="6">
    <source>
        <dbReference type="Proteomes" id="UP001242995"/>
    </source>
</evidence>
<dbReference type="AlphaFoldDB" id="A0AAW8DGW3"/>
<evidence type="ECO:0000313" key="5">
    <source>
        <dbReference type="Proteomes" id="UP001230951"/>
    </source>
</evidence>
<gene>
    <name evidence="3" type="ORF">J2S90_004048</name>
    <name evidence="4" type="ORF">J2S93_004790</name>
</gene>
<keyword evidence="2" id="KW-0812">Transmembrane</keyword>
<dbReference type="Proteomes" id="UP001230951">
    <property type="component" value="Unassembled WGS sequence"/>
</dbReference>
<organism evidence="3 6">
    <name type="scientific">Arthrobacter bambusae</name>
    <dbReference type="NCBI Taxonomy" id="1338426"/>
    <lineage>
        <taxon>Bacteria</taxon>
        <taxon>Bacillati</taxon>
        <taxon>Actinomycetota</taxon>
        <taxon>Actinomycetes</taxon>
        <taxon>Micrococcales</taxon>
        <taxon>Micrococcaceae</taxon>
        <taxon>Arthrobacter</taxon>
    </lineage>
</organism>
<comment type="caution">
    <text evidence="3">The sequence shown here is derived from an EMBL/GenBank/DDBJ whole genome shotgun (WGS) entry which is preliminary data.</text>
</comment>
<accession>A0AAW8DGW3</accession>
<sequence length="444" mass="45519">MDPIRELIEGADPLRSGVGAVPDAEAALVRVLASPGNGPDKLPPNVRSMAAGRRLRNARIAGLLTMAAAAVTTGVLVAAHLGSITAVPDPAGTSSMTPSAPPTATATAAGTASPTASPSETAGPTAAPTSLAGVGHGECSIQNLTGAMTSLEQLKPVLRLVGCKAGWMSIMAPAPSDNPNPEPGDWFWIAKLVNGSYVQETSLGNWAGAASNNDRLTAEQFMDKAFVTNGIPVELRPDLVGSPEPGSLAAEGLKTYEDRSTGYKVSFNYPASWQLADPSGSLALTNGPGTALTDSSGRYTARQAFGDTNDWSTSGCQNMAPYKILDSQPMTGLPTDLASPAQGTPRFVYVAMTSAANDGGPVQAGIGITNRIAGQDGIGCVLDLAVAGPGPLKFFSFTDRRPLGGPSWGLYKFTTIGEAAAFTQTQAYKDLKAVITSLTITKVG</sequence>
<feature type="transmembrane region" description="Helical" evidence="2">
    <location>
        <begin position="60"/>
        <end position="81"/>
    </location>
</feature>
<evidence type="ECO:0000256" key="2">
    <source>
        <dbReference type="SAM" id="Phobius"/>
    </source>
</evidence>